<dbReference type="InterPro" id="IPR001405">
    <property type="entry name" value="UPF0758"/>
</dbReference>
<dbReference type="OrthoDB" id="9804482at2"/>
<dbReference type="Proteomes" id="UP000054058">
    <property type="component" value="Unassembled WGS sequence"/>
</dbReference>
<dbReference type="AlphaFoldDB" id="X7E8P4"/>
<keyword evidence="1" id="KW-0645">Protease</keyword>
<dbReference type="PANTHER" id="PTHR30471:SF3">
    <property type="entry name" value="UPF0758 PROTEIN YEES-RELATED"/>
    <property type="match status" value="1"/>
</dbReference>
<comment type="caution">
    <text evidence="7">The sequence shown here is derived from an EMBL/GenBank/DDBJ whole genome shotgun (WGS) entry which is preliminary data.</text>
</comment>
<evidence type="ECO:0000313" key="7">
    <source>
        <dbReference type="EMBL" id="ETX11518.1"/>
    </source>
</evidence>
<dbReference type="Gene3D" id="3.40.140.10">
    <property type="entry name" value="Cytidine Deaminase, domain 2"/>
    <property type="match status" value="1"/>
</dbReference>
<sequence length="153" mass="17130">MHSSSFTYQSETEVVAAAANIIEEKLRRESETYNHCSPVKKFVMSKLSLREQEVFAVLFLDSQNRLIAFKEMFYGTIDAAAVYPREVAKEALKHNAASVILAHNHPSGITLPSQADRRITKSIKNALELFDVRTLDHIIAGEDAYSLAENGDM</sequence>
<dbReference type="Pfam" id="PF04002">
    <property type="entry name" value="RadC"/>
    <property type="match status" value="1"/>
</dbReference>
<dbReference type="CDD" id="cd08071">
    <property type="entry name" value="MPN_DUF2466"/>
    <property type="match status" value="1"/>
</dbReference>
<dbReference type="PANTHER" id="PTHR30471">
    <property type="entry name" value="DNA REPAIR PROTEIN RADC"/>
    <property type="match status" value="1"/>
</dbReference>
<reference evidence="7 8" key="1">
    <citation type="submission" date="2014-01" db="EMBL/GenBank/DDBJ databases">
        <title>Marinomonas ushuaiensis DSM 15871 Genome Sequencing.</title>
        <authorList>
            <person name="Lai Q."/>
            <person name="Shao Z.S."/>
        </authorList>
    </citation>
    <scope>NUCLEOTIDE SEQUENCE [LARGE SCALE GENOMIC DNA]</scope>
    <source>
        <strain evidence="7 8">DSM 15871</strain>
    </source>
</reference>
<evidence type="ECO:0000256" key="1">
    <source>
        <dbReference type="ARBA" id="ARBA00022670"/>
    </source>
</evidence>
<evidence type="ECO:0000256" key="2">
    <source>
        <dbReference type="ARBA" id="ARBA00022723"/>
    </source>
</evidence>
<dbReference type="eggNOG" id="COG2003">
    <property type="taxonomic scope" value="Bacteria"/>
</dbReference>
<dbReference type="RefSeq" id="WP_036159863.1">
    <property type="nucleotide sequence ID" value="NZ_JAMB01000003.1"/>
</dbReference>
<dbReference type="EMBL" id="JAMB01000003">
    <property type="protein sequence ID" value="ETX11518.1"/>
    <property type="molecule type" value="Genomic_DNA"/>
</dbReference>
<accession>X7E8P4</accession>
<dbReference type="PROSITE" id="PS01302">
    <property type="entry name" value="UPF0758"/>
    <property type="match status" value="1"/>
</dbReference>
<dbReference type="GO" id="GO:0006508">
    <property type="term" value="P:proteolysis"/>
    <property type="evidence" value="ECO:0007669"/>
    <property type="project" value="UniProtKB-KW"/>
</dbReference>
<dbReference type="InterPro" id="IPR025657">
    <property type="entry name" value="RadC_JAB"/>
</dbReference>
<dbReference type="STRING" id="1122207.MUS1_09580"/>
<evidence type="ECO:0000313" key="8">
    <source>
        <dbReference type="Proteomes" id="UP000054058"/>
    </source>
</evidence>
<keyword evidence="8" id="KW-1185">Reference proteome</keyword>
<dbReference type="InterPro" id="IPR020891">
    <property type="entry name" value="UPF0758_CS"/>
</dbReference>
<dbReference type="GO" id="GO:0046872">
    <property type="term" value="F:metal ion binding"/>
    <property type="evidence" value="ECO:0007669"/>
    <property type="project" value="UniProtKB-KW"/>
</dbReference>
<dbReference type="GO" id="GO:0008237">
    <property type="term" value="F:metallopeptidase activity"/>
    <property type="evidence" value="ECO:0007669"/>
    <property type="project" value="UniProtKB-KW"/>
</dbReference>
<dbReference type="PATRIC" id="fig|1122207.3.peg.1060"/>
<dbReference type="SUPFAM" id="SSF102712">
    <property type="entry name" value="JAB1/MPN domain"/>
    <property type="match status" value="1"/>
</dbReference>
<keyword evidence="3" id="KW-0378">Hydrolase</keyword>
<protein>
    <recommendedName>
        <fullName evidence="6">MPN domain-containing protein</fullName>
    </recommendedName>
</protein>
<evidence type="ECO:0000256" key="4">
    <source>
        <dbReference type="ARBA" id="ARBA00022833"/>
    </source>
</evidence>
<dbReference type="PROSITE" id="PS50249">
    <property type="entry name" value="MPN"/>
    <property type="match status" value="1"/>
</dbReference>
<evidence type="ECO:0000256" key="5">
    <source>
        <dbReference type="ARBA" id="ARBA00023049"/>
    </source>
</evidence>
<keyword evidence="4" id="KW-0862">Zinc</keyword>
<evidence type="ECO:0000256" key="3">
    <source>
        <dbReference type="ARBA" id="ARBA00022801"/>
    </source>
</evidence>
<gene>
    <name evidence="7" type="ORF">MUS1_09580</name>
</gene>
<evidence type="ECO:0000259" key="6">
    <source>
        <dbReference type="PROSITE" id="PS50249"/>
    </source>
</evidence>
<organism evidence="7 8">
    <name type="scientific">Marinomonas ushuaiensis DSM 15871</name>
    <dbReference type="NCBI Taxonomy" id="1122207"/>
    <lineage>
        <taxon>Bacteria</taxon>
        <taxon>Pseudomonadati</taxon>
        <taxon>Pseudomonadota</taxon>
        <taxon>Gammaproteobacteria</taxon>
        <taxon>Oceanospirillales</taxon>
        <taxon>Oceanospirillaceae</taxon>
        <taxon>Marinomonas</taxon>
    </lineage>
</organism>
<keyword evidence="2" id="KW-0479">Metal-binding</keyword>
<dbReference type="InterPro" id="IPR037518">
    <property type="entry name" value="MPN"/>
</dbReference>
<name>X7E8P4_9GAMM</name>
<feature type="domain" description="MPN" evidence="6">
    <location>
        <begin position="32"/>
        <end position="153"/>
    </location>
</feature>
<proteinExistence type="predicted"/>
<keyword evidence="5" id="KW-0482">Metalloprotease</keyword>
<dbReference type="NCBIfam" id="TIGR00608">
    <property type="entry name" value="radc"/>
    <property type="match status" value="1"/>
</dbReference>